<organism evidence="1 2">
    <name type="scientific">Microbacterium enclense</name>
    <dbReference type="NCBI Taxonomy" id="993073"/>
    <lineage>
        <taxon>Bacteria</taxon>
        <taxon>Bacillati</taxon>
        <taxon>Actinomycetota</taxon>
        <taxon>Actinomycetes</taxon>
        <taxon>Micrococcales</taxon>
        <taxon>Microbacteriaceae</taxon>
        <taxon>Microbacterium</taxon>
    </lineage>
</organism>
<dbReference type="Proteomes" id="UP000183203">
    <property type="component" value="Unassembled WGS sequence"/>
</dbReference>
<gene>
    <name evidence="1" type="ORF">SAMN05216418_3324</name>
</gene>
<evidence type="ECO:0008006" key="3">
    <source>
        <dbReference type="Google" id="ProtNLM"/>
    </source>
</evidence>
<dbReference type="OrthoDB" id="5057864at2"/>
<evidence type="ECO:0000313" key="1">
    <source>
        <dbReference type="EMBL" id="SDC94169.1"/>
    </source>
</evidence>
<name>A0A1G6QPB2_9MICO</name>
<evidence type="ECO:0000313" key="2">
    <source>
        <dbReference type="Proteomes" id="UP000183203"/>
    </source>
</evidence>
<protein>
    <recommendedName>
        <fullName evidence="3">SbsA Ig-like domain-containing protein</fullName>
    </recommendedName>
</protein>
<accession>A0A1G6QPB2</accession>
<dbReference type="RefSeq" id="WP_058233442.1">
    <property type="nucleotide sequence ID" value="NZ_FMYG01000009.1"/>
</dbReference>
<reference evidence="1 2" key="1">
    <citation type="submission" date="2016-09" db="EMBL/GenBank/DDBJ databases">
        <authorList>
            <person name="Capua I."/>
            <person name="De Benedictis P."/>
            <person name="Joannis T."/>
            <person name="Lombin L.H."/>
            <person name="Cattoli G."/>
        </authorList>
    </citation>
    <scope>NUCLEOTIDE SEQUENCE [LARGE SCALE GENOMIC DNA]</scope>
    <source>
        <strain evidence="1 2">NIO-1002</strain>
    </source>
</reference>
<dbReference type="EMBL" id="FMYG01000009">
    <property type="protein sequence ID" value="SDC94169.1"/>
    <property type="molecule type" value="Genomic_DNA"/>
</dbReference>
<dbReference type="STRING" id="993073.AS029_15175"/>
<sequence length="457" mass="46918">MTPTSPERTRRSPRRFRLAAGAIVGVLVAASTTMAVVALERGPQVRAVTGDTALTVSQQGVTVTVRTDQPLDPSSADGIRIEPDAPAQIDVNGASVRVRFTDTLAFATDYRIVVPRLEGQTTGTTSATEFAFTTPALTVTTLERGGAFDRSAGDDDRIVRHDLSHGADETLISAPRIQEYADDGDSVVALTIDAEGTSHLLHTRPGEEPRSVSTPGAGDVRLLRASSDAGHLGYVYTGSSGDGAEVYTSALFMLDTTVEGSSPRVVVGLDGEPLQTAAWQFVPGSAYLVAQTAQGSLILVDSTGAAPPRVLGELGELRSFLPGTTSVVVGSLAGLSVLDLTTGSIEAVPGTAGGGVGSGALVVSTDATVTWTPSEVTRATAGADAMTVTRAAAGERIEEVCVSPSGRHLAVGVVPAGAPIDGYPARADWQGRATDVVDAVSGETVARVTGTRPDWCG</sequence>
<proteinExistence type="predicted"/>
<dbReference type="AlphaFoldDB" id="A0A1G6QPB2"/>
<dbReference type="SUPFAM" id="SSF101908">
    <property type="entry name" value="Putative isomerase YbhE"/>
    <property type="match status" value="1"/>
</dbReference>